<dbReference type="AlphaFoldDB" id="A0A131YCG4"/>
<evidence type="ECO:0000256" key="1">
    <source>
        <dbReference type="SAM" id="SignalP"/>
    </source>
</evidence>
<protein>
    <recommendedName>
        <fullName evidence="3">Secreted protein</fullName>
    </recommendedName>
</protein>
<name>A0A131YCG4_RHIAP</name>
<accession>A0A131YCG4</accession>
<reference evidence="2" key="1">
    <citation type="journal article" date="2016" name="Ticks Tick Borne Dis.">
        <title>De novo assembly and annotation of the salivary gland transcriptome of Rhipicephalus appendiculatus male and female ticks during blood feeding.</title>
        <authorList>
            <person name="de Castro M.H."/>
            <person name="de Klerk D."/>
            <person name="Pienaar R."/>
            <person name="Latif A.A."/>
            <person name="Rees D.J."/>
            <person name="Mans B.J."/>
        </authorList>
    </citation>
    <scope>NUCLEOTIDE SEQUENCE</scope>
    <source>
        <tissue evidence="2">Salivary glands</tissue>
    </source>
</reference>
<proteinExistence type="predicted"/>
<evidence type="ECO:0008006" key="3">
    <source>
        <dbReference type="Google" id="ProtNLM"/>
    </source>
</evidence>
<feature type="chain" id="PRO_5007284580" description="Secreted protein" evidence="1">
    <location>
        <begin position="20"/>
        <end position="94"/>
    </location>
</feature>
<evidence type="ECO:0000313" key="2">
    <source>
        <dbReference type="EMBL" id="JAP76162.1"/>
    </source>
</evidence>
<organism evidence="2">
    <name type="scientific">Rhipicephalus appendiculatus</name>
    <name type="common">Brown ear tick</name>
    <dbReference type="NCBI Taxonomy" id="34631"/>
    <lineage>
        <taxon>Eukaryota</taxon>
        <taxon>Metazoa</taxon>
        <taxon>Ecdysozoa</taxon>
        <taxon>Arthropoda</taxon>
        <taxon>Chelicerata</taxon>
        <taxon>Arachnida</taxon>
        <taxon>Acari</taxon>
        <taxon>Parasitiformes</taxon>
        <taxon>Ixodida</taxon>
        <taxon>Ixodoidea</taxon>
        <taxon>Ixodidae</taxon>
        <taxon>Rhipicephalinae</taxon>
        <taxon>Rhipicephalus</taxon>
        <taxon>Rhipicephalus</taxon>
    </lineage>
</organism>
<sequence>MCNMVSSFCFGLHVVFNLAQDPNDRPVGAVKGNILQPHAFFKMVSSMQIQCTRYNVVISLFFHIFVKKCTYCLLVYMHSGLFENIFVCVVFLCG</sequence>
<keyword evidence="1" id="KW-0732">Signal</keyword>
<dbReference type="EMBL" id="GEDV01012395">
    <property type="protein sequence ID" value="JAP76162.1"/>
    <property type="molecule type" value="Transcribed_RNA"/>
</dbReference>
<feature type="signal peptide" evidence="1">
    <location>
        <begin position="1"/>
        <end position="19"/>
    </location>
</feature>